<evidence type="ECO:0000259" key="5">
    <source>
        <dbReference type="Pfam" id="PF01755"/>
    </source>
</evidence>
<dbReference type="Ensembl" id="ENSEBUT00000006932.1">
    <property type="protein sequence ID" value="ENSEBUP00000006476.1"/>
    <property type="gene ID" value="ENSEBUG00000004269.1"/>
</dbReference>
<sequence length="601" mass="70863">LLLPSFWTCALFWCFVPLGILVFFLFVVRTSDAFFAEERVLPESHLTEPTVLLALLARNTAHTLPFFLGAIERLEYPKNRMALWVASDHNLDNTSSVLLEWLVKVQHEYHYIEWRPMEEPRGYPDELSPKHWSASRYEYVMKLRQGALRSARDRWADYIFVRIFSLKPLIVFPNLYFHHWNGMQGYFKRSIRYLPIREREHQGCFPVPMVHSTMLIDLRRKATNWINFYPPHDGYRKPFDDIIIFASSCQHAGVQMYVCNQEHFGHIIVPWKSHRTMQDDVDIFIHAHLEIMLYEPPLQPSQFISVTPKVLDKMGFHEIFVINLVRRPDRRKYMLRALQEQSISCKLVDAVDGAALNKSAMDALGISMLPSYEDPYSDRPITKGEVGCFLSHYRVWQEVVARRLQFVLVLEDDVRFELFFRRRLMHLMRDIDHANLEWDLIYLGRKKMEFNFPEVAVNNVKYLVRADYSYWTLAYVLSQSGARKLLSGNPLGQILPVDEYLPIMFDKHPNKLYLEAFENRDLQAFSAEPFDTETSTIWDNEYRHTSGGGKMEGPEGNDSPDYDGKMIVFPYRLMKFETLTLSKSQIMRWLIYTSHAYQSFR</sequence>
<dbReference type="SUPFAM" id="SSF53448">
    <property type="entry name" value="Nucleotide-diphospho-sugar transferases"/>
    <property type="match status" value="1"/>
</dbReference>
<evidence type="ECO:0000256" key="4">
    <source>
        <dbReference type="SAM" id="Phobius"/>
    </source>
</evidence>
<keyword evidence="2" id="KW-0328">Glycosyltransferase</keyword>
<reference evidence="6" key="1">
    <citation type="submission" date="2025-08" db="UniProtKB">
        <authorList>
            <consortium name="Ensembl"/>
        </authorList>
    </citation>
    <scope>IDENTIFICATION</scope>
</reference>
<name>A0A8C4NGT3_EPTBU</name>
<keyword evidence="4" id="KW-1133">Transmembrane helix</keyword>
<dbReference type="GO" id="GO:0050211">
    <property type="term" value="F:procollagen galactosyltransferase activity"/>
    <property type="evidence" value="ECO:0007669"/>
    <property type="project" value="TreeGrafter"/>
</dbReference>
<dbReference type="PANTHER" id="PTHR10730">
    <property type="entry name" value="PROCOLLAGEN-LYSINE,2-OXOGLUTARATE 5-DIOXYGENASE/GLYCOSYLTRANSFERASE 25 FAMILY MEMBER"/>
    <property type="match status" value="1"/>
</dbReference>
<proteinExistence type="inferred from homology"/>
<keyword evidence="7" id="KW-1185">Reference proteome</keyword>
<dbReference type="OMA" id="SARDRWA"/>
<evidence type="ECO:0000256" key="1">
    <source>
        <dbReference type="ARBA" id="ARBA00006721"/>
    </source>
</evidence>
<evidence type="ECO:0000256" key="3">
    <source>
        <dbReference type="ARBA" id="ARBA00022679"/>
    </source>
</evidence>
<dbReference type="InterPro" id="IPR002654">
    <property type="entry name" value="Glyco_trans_25"/>
</dbReference>
<comment type="similarity">
    <text evidence="1">Belongs to the glycosyltransferase 25 family.</text>
</comment>
<keyword evidence="3" id="KW-0808">Transferase</keyword>
<evidence type="ECO:0000256" key="2">
    <source>
        <dbReference type="ARBA" id="ARBA00022676"/>
    </source>
</evidence>
<evidence type="ECO:0000313" key="7">
    <source>
        <dbReference type="Proteomes" id="UP000694388"/>
    </source>
</evidence>
<keyword evidence="4" id="KW-0812">Transmembrane</keyword>
<reference evidence="6" key="2">
    <citation type="submission" date="2025-09" db="UniProtKB">
        <authorList>
            <consortium name="Ensembl"/>
        </authorList>
    </citation>
    <scope>IDENTIFICATION</scope>
</reference>
<dbReference type="Proteomes" id="UP000694388">
    <property type="component" value="Unplaced"/>
</dbReference>
<dbReference type="InterPro" id="IPR050757">
    <property type="entry name" value="Collagen_mod_GT25"/>
</dbReference>
<dbReference type="InterPro" id="IPR029044">
    <property type="entry name" value="Nucleotide-diphossugar_trans"/>
</dbReference>
<dbReference type="CDD" id="cd06532">
    <property type="entry name" value="Glyco_transf_25"/>
    <property type="match status" value="1"/>
</dbReference>
<dbReference type="PANTHER" id="PTHR10730:SF53">
    <property type="entry name" value="GLYCOSYLTRANSFERASE 25 FAMILY MEMBER"/>
    <property type="match status" value="1"/>
</dbReference>
<accession>A0A8C4NGT3</accession>
<dbReference type="GeneTree" id="ENSGT01030000234558"/>
<organism evidence="6 7">
    <name type="scientific">Eptatretus burgeri</name>
    <name type="common">Inshore hagfish</name>
    <dbReference type="NCBI Taxonomy" id="7764"/>
    <lineage>
        <taxon>Eukaryota</taxon>
        <taxon>Metazoa</taxon>
        <taxon>Chordata</taxon>
        <taxon>Craniata</taxon>
        <taxon>Vertebrata</taxon>
        <taxon>Cyclostomata</taxon>
        <taxon>Myxini</taxon>
        <taxon>Myxiniformes</taxon>
        <taxon>Myxinidae</taxon>
        <taxon>Eptatretinae</taxon>
        <taxon>Eptatretus</taxon>
    </lineage>
</organism>
<dbReference type="Pfam" id="PF01755">
    <property type="entry name" value="Glyco_transf_25"/>
    <property type="match status" value="1"/>
</dbReference>
<feature type="domain" description="Glycosyl transferase family 25" evidence="5">
    <location>
        <begin position="317"/>
        <end position="499"/>
    </location>
</feature>
<protein>
    <recommendedName>
        <fullName evidence="5">Glycosyl transferase family 25 domain-containing protein</fullName>
    </recommendedName>
</protein>
<keyword evidence="4" id="KW-0472">Membrane</keyword>
<feature type="transmembrane region" description="Helical" evidence="4">
    <location>
        <begin position="6"/>
        <end position="28"/>
    </location>
</feature>
<dbReference type="Gene3D" id="3.90.550.10">
    <property type="entry name" value="Spore Coat Polysaccharide Biosynthesis Protein SpsA, Chain A"/>
    <property type="match status" value="1"/>
</dbReference>
<evidence type="ECO:0000313" key="6">
    <source>
        <dbReference type="Ensembl" id="ENSEBUP00000006476.1"/>
    </source>
</evidence>
<dbReference type="AlphaFoldDB" id="A0A8C4NGT3"/>